<feature type="coiled-coil region" evidence="1">
    <location>
        <begin position="392"/>
        <end position="426"/>
    </location>
</feature>
<feature type="coiled-coil region" evidence="1">
    <location>
        <begin position="171"/>
        <end position="367"/>
    </location>
</feature>
<dbReference type="EMBL" id="QCYY01002305">
    <property type="protein sequence ID" value="ROT71358.1"/>
    <property type="molecule type" value="Genomic_DNA"/>
</dbReference>
<feature type="coiled-coil region" evidence="1">
    <location>
        <begin position="2"/>
        <end position="110"/>
    </location>
</feature>
<sequence length="451" mass="54368">MLETQLRQLHLHQEQLNQEKLRFALEKKDEEANARISLYRDKLTEMVQVVEELESKMRDLEMKKGKEIRVYEDKLRYQEERHKEALSLLHLECEKKVHEAENRVSAAREEATKNFDTKIMDLLSENRKRVELVEKEHQTHIMQMNAVISKLRAEKRETELFLEKRNPKQENEQLISNLEEISKEKDALRHEVEELRNRLKPANDIERRISEQEECISTLQLEKRKQEEEIKIWKAESEKWQKKFYSLEADQKRMLDKALQELQMLSEKETEKIQKENNEERKRMNEMIVLLQEKLSEALTKSAAFEQQRNQLRNIHKQQKEYVSSIQALEKEVINLNAKLEESDYTIRQEKKTLQRLQQRHAEEIVELQMHHKQEILKHQMTLEKERSFAVSEALTRRQEETRTLLSEMERRYQELLESVQQYSQAQIEEYKKAVRILKQKLKQSGEGEST</sequence>
<evidence type="ECO:0000256" key="1">
    <source>
        <dbReference type="SAM" id="Coils"/>
    </source>
</evidence>
<dbReference type="OrthoDB" id="6356138at2759"/>
<keyword evidence="3" id="KW-1185">Reference proteome</keyword>
<gene>
    <name evidence="2" type="ORF">C7M84_010330</name>
</gene>
<name>A0A3R7QLM1_PENVA</name>
<comment type="caution">
    <text evidence="2">The sequence shown here is derived from an EMBL/GenBank/DDBJ whole genome shotgun (WGS) entry which is preliminary data.</text>
</comment>
<reference evidence="2 3" key="1">
    <citation type="submission" date="2018-04" db="EMBL/GenBank/DDBJ databases">
        <authorList>
            <person name="Zhang X."/>
            <person name="Yuan J."/>
            <person name="Li F."/>
            <person name="Xiang J."/>
        </authorList>
    </citation>
    <scope>NUCLEOTIDE SEQUENCE [LARGE SCALE GENOMIC DNA]</scope>
    <source>
        <tissue evidence="2">Muscle</tissue>
    </source>
</reference>
<evidence type="ECO:0000313" key="2">
    <source>
        <dbReference type="EMBL" id="ROT71358.1"/>
    </source>
</evidence>
<protein>
    <submittedName>
        <fullName evidence="2">Uncharacterized protein</fullName>
    </submittedName>
</protein>
<keyword evidence="1" id="KW-0175">Coiled coil</keyword>
<accession>A0A3R7QLM1</accession>
<reference evidence="2 3" key="2">
    <citation type="submission" date="2019-01" db="EMBL/GenBank/DDBJ databases">
        <title>The decoding of complex shrimp genome reveals the adaptation for benthos swimmer, frequently molting mechanism and breeding impact on genome.</title>
        <authorList>
            <person name="Sun Y."/>
            <person name="Gao Y."/>
            <person name="Yu Y."/>
        </authorList>
    </citation>
    <scope>NUCLEOTIDE SEQUENCE [LARGE SCALE GENOMIC DNA]</scope>
    <source>
        <tissue evidence="2">Muscle</tissue>
    </source>
</reference>
<evidence type="ECO:0000313" key="3">
    <source>
        <dbReference type="Proteomes" id="UP000283509"/>
    </source>
</evidence>
<dbReference type="AlphaFoldDB" id="A0A3R7QLM1"/>
<dbReference type="Proteomes" id="UP000283509">
    <property type="component" value="Unassembled WGS sequence"/>
</dbReference>
<proteinExistence type="predicted"/>
<organism evidence="2 3">
    <name type="scientific">Penaeus vannamei</name>
    <name type="common">Whiteleg shrimp</name>
    <name type="synonym">Litopenaeus vannamei</name>
    <dbReference type="NCBI Taxonomy" id="6689"/>
    <lineage>
        <taxon>Eukaryota</taxon>
        <taxon>Metazoa</taxon>
        <taxon>Ecdysozoa</taxon>
        <taxon>Arthropoda</taxon>
        <taxon>Crustacea</taxon>
        <taxon>Multicrustacea</taxon>
        <taxon>Malacostraca</taxon>
        <taxon>Eumalacostraca</taxon>
        <taxon>Eucarida</taxon>
        <taxon>Decapoda</taxon>
        <taxon>Dendrobranchiata</taxon>
        <taxon>Penaeoidea</taxon>
        <taxon>Penaeidae</taxon>
        <taxon>Penaeus</taxon>
    </lineage>
</organism>